<dbReference type="Ensembl" id="ENSSFOT00015008901.2">
    <property type="protein sequence ID" value="ENSSFOP00015008776.1"/>
    <property type="gene ID" value="ENSSFOG00015005742.2"/>
</dbReference>
<dbReference type="InterPro" id="IPR037386">
    <property type="entry name" value="CCDC40"/>
</dbReference>
<dbReference type="OrthoDB" id="188741at2759"/>
<dbReference type="RefSeq" id="XP_018616952.1">
    <property type="nucleotide sequence ID" value="XM_018761436.2"/>
</dbReference>
<dbReference type="GeneID" id="108939811"/>
<dbReference type="PANTHER" id="PTHR16275">
    <property type="entry name" value="COILED-COIL DOMAIN-CONTAINING PROTEIN 40"/>
    <property type="match status" value="1"/>
</dbReference>
<evidence type="ECO:0000313" key="3">
    <source>
        <dbReference type="Ensembl" id="ENSSFOP00015008776.1"/>
    </source>
</evidence>
<dbReference type="GO" id="GO:0001947">
    <property type="term" value="P:heart looping"/>
    <property type="evidence" value="ECO:0007669"/>
    <property type="project" value="Ensembl"/>
</dbReference>
<accession>A0A8C9RBM6</accession>
<feature type="coiled-coil region" evidence="1">
    <location>
        <begin position="136"/>
        <end position="212"/>
    </location>
</feature>
<evidence type="ECO:0000256" key="2">
    <source>
        <dbReference type="SAM" id="MobiDB-lite"/>
    </source>
</evidence>
<protein>
    <submittedName>
        <fullName evidence="3">Coiled-coil domain 40 molecular ruler complex subunit</fullName>
    </submittedName>
</protein>
<dbReference type="GO" id="GO:0005576">
    <property type="term" value="C:extracellular region"/>
    <property type="evidence" value="ECO:0007669"/>
    <property type="project" value="GOC"/>
</dbReference>
<dbReference type="GeneTree" id="ENSGT00440000035688"/>
<dbReference type="GO" id="GO:0035082">
    <property type="term" value="P:axoneme assembly"/>
    <property type="evidence" value="ECO:0007669"/>
    <property type="project" value="Ensembl"/>
</dbReference>
<dbReference type="GO" id="GO:0060287">
    <property type="term" value="P:epithelial cilium movement involved in determination of left/right asymmetry"/>
    <property type="evidence" value="ECO:0007669"/>
    <property type="project" value="Ensembl"/>
</dbReference>
<feature type="coiled-coil region" evidence="1">
    <location>
        <begin position="645"/>
        <end position="800"/>
    </location>
</feature>
<dbReference type="GO" id="GO:0005929">
    <property type="term" value="C:cilium"/>
    <property type="evidence" value="ECO:0007669"/>
    <property type="project" value="TreeGrafter"/>
</dbReference>
<evidence type="ECO:0000313" key="4">
    <source>
        <dbReference type="Proteomes" id="UP000694397"/>
    </source>
</evidence>
<dbReference type="GO" id="GO:0048793">
    <property type="term" value="P:pronephros development"/>
    <property type="evidence" value="ECO:0007669"/>
    <property type="project" value="Ensembl"/>
</dbReference>
<feature type="compositionally biased region" description="Acidic residues" evidence="2">
    <location>
        <begin position="41"/>
        <end position="56"/>
    </location>
</feature>
<dbReference type="GO" id="GO:0003146">
    <property type="term" value="P:heart jogging"/>
    <property type="evidence" value="ECO:0007669"/>
    <property type="project" value="Ensembl"/>
</dbReference>
<reference evidence="3" key="2">
    <citation type="submission" date="2025-08" db="UniProtKB">
        <authorList>
            <consortium name="Ensembl"/>
        </authorList>
    </citation>
    <scope>IDENTIFICATION</scope>
</reference>
<dbReference type="CTD" id="55036"/>
<sequence>MEDSKETPPQDESSTSESLNGPDSTAQDSAVPVAVLHEGGTEEQSDGGQEEQDNEDASTPSQSGIGGTGASLTPPSNADEYSADMPVLPMPSLQLSTLVAGSEKEVPDMVGKEQNEELVILDPEHPLMKRFQLALKNHLSKQLEGLDVELREMLAEERMESTRREELGVELYGVQQQLARLQASLEGRQEENKQVAQQRQLAQERLEEMRTQHRTTVNQTGQQRAQVSQLQADVDNLALHLIYLQEANEDLRSDISAMKNASQKAKAEKLHAEEEKQKQDLYVERLTKHMEKLTEQIAMYEVQIAAQAEETQAAKQVLAEAQMEMDTLDVERKQLLQQWNSSLLGMKRRNEAYSGLQEALRVARHRVRSMDTEIEGLRKSAMQEAERNELLTALLNRSQADHEASRRLTEQSRAQQEVLQAQYGTYARMLQETEQALAHVSEECAVRETKLAALGKQLEKESSIRLELEDKILAKMQEQLTHDNAAKYSKRLTLKTATHRREMEIQVSRLENDIAQVSLEGFETAQRLESLTRVLAELEQDADSRQDLLSRTEAEVNKGITVIGCKQTTINVYNQKIEQIVASTGHEDLGPLEIRVSNLTKQLEEVGTEIKEQQQLWLWQQGELVRLNQERQARSSALLTLQMQLTILQQKKVRTESEIQQEQRELVELDRHTRGLEADMLKLNTLLNKNVRLREELEQGNALMKNDFLQRLKEAEKESVEMQMKLEKIQEEKERLLNSLVEAEQQMMLWEKKIQLMKETRSVVDSDVTQEEIRSMKAEIHRMEVRHAQLTKQQERLLRDMEAEVARRETIAVQSEVQARADRKQPTQTDLYNILQGLRRKIQDTQKQAEECDQVIKDLDKTQQEVTNSLMEKQRRLGELQGTRAMLTAELCHLQDTKEQNLVKLLALQGRARHLRAVREGSYVPTAASKANTVEPSIQQQEDRLNAFSTVLHRVCQELPQHQGTLRRLSLALTTRLQGSQASSRTMSL</sequence>
<feature type="coiled-coil region" evidence="1">
    <location>
        <begin position="500"/>
        <end position="555"/>
    </location>
</feature>
<dbReference type="PANTHER" id="PTHR16275:SF8">
    <property type="entry name" value="COILED-COIL DOMAIN-CONTAINING PROTEIN 40"/>
    <property type="match status" value="1"/>
</dbReference>
<dbReference type="Pfam" id="PF08647">
    <property type="entry name" value="BRE1"/>
    <property type="match status" value="1"/>
</dbReference>
<feature type="coiled-coil region" evidence="1">
    <location>
        <begin position="244"/>
        <end position="338"/>
    </location>
</feature>
<organism evidence="3 4">
    <name type="scientific">Scleropages formosus</name>
    <name type="common">Asian bonytongue</name>
    <name type="synonym">Osteoglossum formosum</name>
    <dbReference type="NCBI Taxonomy" id="113540"/>
    <lineage>
        <taxon>Eukaryota</taxon>
        <taxon>Metazoa</taxon>
        <taxon>Chordata</taxon>
        <taxon>Craniata</taxon>
        <taxon>Vertebrata</taxon>
        <taxon>Euteleostomi</taxon>
        <taxon>Actinopterygii</taxon>
        <taxon>Neopterygii</taxon>
        <taxon>Teleostei</taxon>
        <taxon>Osteoglossocephala</taxon>
        <taxon>Osteoglossomorpha</taxon>
        <taxon>Osteoglossiformes</taxon>
        <taxon>Osteoglossidae</taxon>
        <taxon>Scleropages</taxon>
    </lineage>
</organism>
<keyword evidence="1" id="KW-0175">Coiled coil</keyword>
<gene>
    <name evidence="3" type="primary">CCDC40</name>
    <name evidence="3" type="synonym">ccdc40</name>
</gene>
<reference evidence="3 4" key="1">
    <citation type="submission" date="2019-04" db="EMBL/GenBank/DDBJ databases">
        <authorList>
            <consortium name="Wellcome Sanger Institute Data Sharing"/>
        </authorList>
    </citation>
    <scope>NUCLEOTIDE SEQUENCE [LARGE SCALE GENOMIC DNA]</scope>
</reference>
<reference evidence="3" key="3">
    <citation type="submission" date="2025-09" db="UniProtKB">
        <authorList>
            <consortium name="Ensembl"/>
        </authorList>
    </citation>
    <scope>IDENTIFICATION</scope>
</reference>
<feature type="compositionally biased region" description="Polar residues" evidence="2">
    <location>
        <begin position="10"/>
        <end position="28"/>
    </location>
</feature>
<proteinExistence type="predicted"/>
<feature type="coiled-coil region" evidence="1">
    <location>
        <begin position="835"/>
        <end position="862"/>
    </location>
</feature>
<feature type="region of interest" description="Disordered" evidence="2">
    <location>
        <begin position="1"/>
        <end position="85"/>
    </location>
</feature>
<dbReference type="GO" id="GO:0005737">
    <property type="term" value="C:cytoplasm"/>
    <property type="evidence" value="ECO:0007669"/>
    <property type="project" value="TreeGrafter"/>
</dbReference>
<keyword evidence="4" id="KW-1185">Reference proteome</keyword>
<dbReference type="RefSeq" id="XP_018616951.1">
    <property type="nucleotide sequence ID" value="XM_018761435.2"/>
</dbReference>
<dbReference type="Proteomes" id="UP000694397">
    <property type="component" value="Chromosome 20"/>
</dbReference>
<dbReference type="AlphaFoldDB" id="A0A8C9RBM6"/>
<evidence type="ECO:0000256" key="1">
    <source>
        <dbReference type="SAM" id="Coils"/>
    </source>
</evidence>
<name>A0A8C9RBM6_SCLFO</name>